<evidence type="ECO:0000313" key="2">
    <source>
        <dbReference type="EMBL" id="MBS4194336.1"/>
    </source>
</evidence>
<gene>
    <name evidence="2" type="ORF">KHA97_04525</name>
</gene>
<dbReference type="PROSITE" id="PS51257">
    <property type="entry name" value="PROKAR_LIPOPROTEIN"/>
    <property type="match status" value="1"/>
</dbReference>
<comment type="caution">
    <text evidence="2">The sequence shown here is derived from an EMBL/GenBank/DDBJ whole genome shotgun (WGS) entry which is preliminary data.</text>
</comment>
<evidence type="ECO:0000313" key="3">
    <source>
        <dbReference type="Proteomes" id="UP000681414"/>
    </source>
</evidence>
<dbReference type="InterPro" id="IPR025648">
    <property type="entry name" value="DUF4358"/>
</dbReference>
<proteinExistence type="predicted"/>
<keyword evidence="1" id="KW-0732">Signal</keyword>
<feature type="signal peptide" evidence="1">
    <location>
        <begin position="1"/>
        <end position="20"/>
    </location>
</feature>
<dbReference type="AlphaFoldDB" id="A0A942TAP2"/>
<dbReference type="EMBL" id="JAGYPG010000001">
    <property type="protein sequence ID" value="MBS4194336.1"/>
    <property type="molecule type" value="Genomic_DNA"/>
</dbReference>
<keyword evidence="3" id="KW-1185">Reference proteome</keyword>
<protein>
    <submittedName>
        <fullName evidence="2">DUF4358 domain-containing protein</fullName>
    </submittedName>
</protein>
<feature type="chain" id="PRO_5039423975" evidence="1">
    <location>
        <begin position="21"/>
        <end position="186"/>
    </location>
</feature>
<dbReference type="Pfam" id="PF14270">
    <property type="entry name" value="DUF4358"/>
    <property type="match status" value="1"/>
</dbReference>
<dbReference type="Proteomes" id="UP000681414">
    <property type="component" value="Unassembled WGS sequence"/>
</dbReference>
<accession>A0A942TAP2</accession>
<name>A0A942TAP2_9BACI</name>
<organism evidence="2 3">
    <name type="scientific">Lederbergia citri</name>
    <dbReference type="NCBI Taxonomy" id="2833580"/>
    <lineage>
        <taxon>Bacteria</taxon>
        <taxon>Bacillati</taxon>
        <taxon>Bacillota</taxon>
        <taxon>Bacilli</taxon>
        <taxon>Bacillales</taxon>
        <taxon>Bacillaceae</taxon>
        <taxon>Lederbergia</taxon>
    </lineage>
</organism>
<reference evidence="2 3" key="1">
    <citation type="submission" date="2021-05" db="EMBL/GenBank/DDBJ databases">
        <title>Novel Bacillus species.</title>
        <authorList>
            <person name="Liu G."/>
        </authorList>
    </citation>
    <scope>NUCLEOTIDE SEQUENCE [LARGE SCALE GENOMIC DNA]</scope>
    <source>
        <strain evidence="3">FJAT-49780</strain>
    </source>
</reference>
<sequence>MKKAVSITGMIAILFFTLMGCSNGTNNKAGATGVSIEEIVQSIKEKIAEDLAAVGVADALKDGVLQSYIESDLVNKDENNPNSEFLMEKLSIDPNDLENGYIIAAMMNINSDEIIILKAKDESKVDGLIEVLKKEKEAQVATWEQYLPDQYDKVKNNIIKVKGPYLIYITYEHPEKLEKIFDEKLK</sequence>
<evidence type="ECO:0000256" key="1">
    <source>
        <dbReference type="SAM" id="SignalP"/>
    </source>
</evidence>
<dbReference type="RefSeq" id="WP_213123526.1">
    <property type="nucleotide sequence ID" value="NZ_JAGYPG010000001.1"/>
</dbReference>